<name>A0A1D1VG90_RAMVA</name>
<dbReference type="SUPFAM" id="SSF56672">
    <property type="entry name" value="DNA/RNA polymerases"/>
    <property type="match status" value="1"/>
</dbReference>
<dbReference type="Proteomes" id="UP000186922">
    <property type="component" value="Unassembled WGS sequence"/>
</dbReference>
<reference evidence="2 3" key="1">
    <citation type="journal article" date="2016" name="Nat. Commun.">
        <title>Extremotolerant tardigrade genome and improved radiotolerance of human cultured cells by tardigrade-unique protein.</title>
        <authorList>
            <person name="Hashimoto T."/>
            <person name="Horikawa D.D."/>
            <person name="Saito Y."/>
            <person name="Kuwahara H."/>
            <person name="Kozuka-Hata H."/>
            <person name="Shin-I T."/>
            <person name="Minakuchi Y."/>
            <person name="Ohishi K."/>
            <person name="Motoyama A."/>
            <person name="Aizu T."/>
            <person name="Enomoto A."/>
            <person name="Kondo K."/>
            <person name="Tanaka S."/>
            <person name="Hara Y."/>
            <person name="Koshikawa S."/>
            <person name="Sagara H."/>
            <person name="Miura T."/>
            <person name="Yokobori S."/>
            <person name="Miyagawa K."/>
            <person name="Suzuki Y."/>
            <person name="Kubo T."/>
            <person name="Oyama M."/>
            <person name="Kohara Y."/>
            <person name="Fujiyama A."/>
            <person name="Arakawa K."/>
            <person name="Katayama T."/>
            <person name="Toyoda A."/>
            <person name="Kunieda T."/>
        </authorList>
    </citation>
    <scope>NUCLEOTIDE SEQUENCE [LARGE SCALE GENOMIC DNA]</scope>
    <source>
        <strain evidence="2 3">YOKOZUNA-1</strain>
    </source>
</reference>
<dbReference type="InterPro" id="IPR000477">
    <property type="entry name" value="RT_dom"/>
</dbReference>
<evidence type="ECO:0000313" key="2">
    <source>
        <dbReference type="EMBL" id="GAU99940.1"/>
    </source>
</evidence>
<dbReference type="PANTHER" id="PTHR33050">
    <property type="entry name" value="REVERSE TRANSCRIPTASE DOMAIN-CONTAINING PROTEIN"/>
    <property type="match status" value="1"/>
</dbReference>
<dbReference type="OrthoDB" id="6150703at2759"/>
<evidence type="ECO:0000313" key="3">
    <source>
        <dbReference type="Proteomes" id="UP000186922"/>
    </source>
</evidence>
<protein>
    <recommendedName>
        <fullName evidence="1">Reverse transcriptase domain-containing protein</fullName>
    </recommendedName>
</protein>
<dbReference type="InterPro" id="IPR052055">
    <property type="entry name" value="Hepadnavirus_pol/RT"/>
</dbReference>
<keyword evidence="3" id="KW-1185">Reference proteome</keyword>
<dbReference type="PANTHER" id="PTHR33050:SF8">
    <property type="entry name" value="REVERSE TRANSCRIPTASE DOMAIN-CONTAINING PROTEIN"/>
    <property type="match status" value="1"/>
</dbReference>
<feature type="domain" description="Reverse transcriptase" evidence="1">
    <location>
        <begin position="1"/>
        <end position="130"/>
    </location>
</feature>
<organism evidence="2 3">
    <name type="scientific">Ramazzottius varieornatus</name>
    <name type="common">Water bear</name>
    <name type="synonym">Tardigrade</name>
    <dbReference type="NCBI Taxonomy" id="947166"/>
    <lineage>
        <taxon>Eukaryota</taxon>
        <taxon>Metazoa</taxon>
        <taxon>Ecdysozoa</taxon>
        <taxon>Tardigrada</taxon>
        <taxon>Eutardigrada</taxon>
        <taxon>Parachela</taxon>
        <taxon>Hypsibioidea</taxon>
        <taxon>Ramazzottiidae</taxon>
        <taxon>Ramazzottius</taxon>
    </lineage>
</organism>
<dbReference type="Gene3D" id="3.30.70.270">
    <property type="match status" value="1"/>
</dbReference>
<dbReference type="PROSITE" id="PS50878">
    <property type="entry name" value="RT_POL"/>
    <property type="match status" value="1"/>
</dbReference>
<dbReference type="EMBL" id="BDGG01000005">
    <property type="protein sequence ID" value="GAU99940.1"/>
    <property type="molecule type" value="Genomic_DNA"/>
</dbReference>
<gene>
    <name evidence="2" type="primary">RvY_10871-1</name>
    <name evidence="2" type="synonym">RvY_10871.1</name>
    <name evidence="2" type="ORF">RvY_10871</name>
</gene>
<sequence length="307" mass="34728">MEQMSVSPVLTIADTPKAAFRLVPVRRQDWPLLGYKVLNDYHFDIVLPFGCRSSPFLFCLFSSAVHWILEKCTGHKNILHYVDDFLISGHDECGRVINEMRRICEEFGVSLATEKAEGPSTVLVFLGIQLDSVAQTLSLPQPEIHEITQLIATWSDASSISRTELQSLIGKLQFAAKCLYTDASATRGMSGYFRGQWFQSEWPDWVLQKKTVHKYLEMLSAVYAWENLGSSNSAVLDLKRRMTTIAAQNNSTFTLKHVSGVDNSIVDSLSRFQNKRFRQLAPDTAADPVPLPKILTELQETYDRLYV</sequence>
<proteinExistence type="predicted"/>
<dbReference type="InterPro" id="IPR043128">
    <property type="entry name" value="Rev_trsase/Diguanyl_cyclase"/>
</dbReference>
<dbReference type="InterPro" id="IPR043502">
    <property type="entry name" value="DNA/RNA_pol_sf"/>
</dbReference>
<accession>A0A1D1VG90</accession>
<dbReference type="Pfam" id="PF00078">
    <property type="entry name" value="RVT_1"/>
    <property type="match status" value="1"/>
</dbReference>
<comment type="caution">
    <text evidence="2">The sequence shown here is derived from an EMBL/GenBank/DDBJ whole genome shotgun (WGS) entry which is preliminary data.</text>
</comment>
<evidence type="ECO:0000259" key="1">
    <source>
        <dbReference type="PROSITE" id="PS50878"/>
    </source>
</evidence>
<dbReference type="AlphaFoldDB" id="A0A1D1VG90"/>